<accession>A0A8S4RF83</accession>
<name>A0A8S4RF83_9NEOP</name>
<proteinExistence type="predicted"/>
<reference evidence="2" key="1">
    <citation type="submission" date="2022-03" db="EMBL/GenBank/DDBJ databases">
        <authorList>
            <person name="Lindestad O."/>
        </authorList>
    </citation>
    <scope>NUCLEOTIDE SEQUENCE</scope>
</reference>
<evidence type="ECO:0000313" key="3">
    <source>
        <dbReference type="Proteomes" id="UP000838756"/>
    </source>
</evidence>
<comment type="caution">
    <text evidence="2">The sequence shown here is derived from an EMBL/GenBank/DDBJ whole genome shotgun (WGS) entry which is preliminary data.</text>
</comment>
<keyword evidence="3" id="KW-1185">Reference proteome</keyword>
<gene>
    <name evidence="2" type="primary">jg5924</name>
    <name evidence="2" type="ORF">PAEG_LOCUS13018</name>
</gene>
<dbReference type="EMBL" id="CAKXAJ010025123">
    <property type="protein sequence ID" value="CAH2235355.1"/>
    <property type="molecule type" value="Genomic_DNA"/>
</dbReference>
<dbReference type="Proteomes" id="UP000838756">
    <property type="component" value="Unassembled WGS sequence"/>
</dbReference>
<feature type="region of interest" description="Disordered" evidence="1">
    <location>
        <begin position="41"/>
        <end position="61"/>
    </location>
</feature>
<organism evidence="2 3">
    <name type="scientific">Pararge aegeria aegeria</name>
    <dbReference type="NCBI Taxonomy" id="348720"/>
    <lineage>
        <taxon>Eukaryota</taxon>
        <taxon>Metazoa</taxon>
        <taxon>Ecdysozoa</taxon>
        <taxon>Arthropoda</taxon>
        <taxon>Hexapoda</taxon>
        <taxon>Insecta</taxon>
        <taxon>Pterygota</taxon>
        <taxon>Neoptera</taxon>
        <taxon>Endopterygota</taxon>
        <taxon>Lepidoptera</taxon>
        <taxon>Glossata</taxon>
        <taxon>Ditrysia</taxon>
        <taxon>Papilionoidea</taxon>
        <taxon>Nymphalidae</taxon>
        <taxon>Satyrinae</taxon>
        <taxon>Satyrini</taxon>
        <taxon>Parargina</taxon>
        <taxon>Pararge</taxon>
    </lineage>
</organism>
<sequence>MPDAYHSVEGNGVVMWDLHPLKTLCPSVDVEVRARDSLAYSPHSRQGLESPKSGGSHRQWPDSCQILQRGVHELLVGSDPAFYVQGFDAHNWKKKLFV</sequence>
<evidence type="ECO:0000313" key="2">
    <source>
        <dbReference type="EMBL" id="CAH2235355.1"/>
    </source>
</evidence>
<dbReference type="AlphaFoldDB" id="A0A8S4RF83"/>
<protein>
    <submittedName>
        <fullName evidence="2">Jg5924 protein</fullName>
    </submittedName>
</protein>
<evidence type="ECO:0000256" key="1">
    <source>
        <dbReference type="SAM" id="MobiDB-lite"/>
    </source>
</evidence>